<comment type="caution">
    <text evidence="7">The sequence shown here is derived from an EMBL/GenBank/DDBJ whole genome shotgun (WGS) entry which is preliminary data.</text>
</comment>
<evidence type="ECO:0000256" key="3">
    <source>
        <dbReference type="ARBA" id="ARBA00022692"/>
    </source>
</evidence>
<evidence type="ECO:0000256" key="4">
    <source>
        <dbReference type="ARBA" id="ARBA00022989"/>
    </source>
</evidence>
<feature type="transmembrane region" description="Helical" evidence="6">
    <location>
        <begin position="371"/>
        <end position="391"/>
    </location>
</feature>
<feature type="transmembrane region" description="Helical" evidence="6">
    <location>
        <begin position="343"/>
        <end position="365"/>
    </location>
</feature>
<keyword evidence="3 6" id="KW-0812">Transmembrane</keyword>
<dbReference type="EMBL" id="VTER01000013">
    <property type="protein sequence ID" value="TYS44168.1"/>
    <property type="molecule type" value="Genomic_DNA"/>
</dbReference>
<dbReference type="GO" id="GO:0005886">
    <property type="term" value="C:plasma membrane"/>
    <property type="evidence" value="ECO:0007669"/>
    <property type="project" value="UniProtKB-SubCell"/>
</dbReference>
<dbReference type="PANTHER" id="PTHR23513:SF19">
    <property type="entry name" value="MAJOR FACILITATOR SUPERFAMILY (MFS) PROFILE DOMAIN-CONTAINING PROTEIN"/>
    <property type="match status" value="1"/>
</dbReference>
<dbReference type="RefSeq" id="WP_148976659.1">
    <property type="nucleotide sequence ID" value="NZ_JBNIKT010000011.1"/>
</dbReference>
<gene>
    <name evidence="7" type="ORF">FZD51_21735</name>
</gene>
<feature type="transmembrane region" description="Helical" evidence="6">
    <location>
        <begin position="165"/>
        <end position="184"/>
    </location>
</feature>
<keyword evidence="5 6" id="KW-0472">Membrane</keyword>
<dbReference type="GO" id="GO:0022857">
    <property type="term" value="F:transmembrane transporter activity"/>
    <property type="evidence" value="ECO:0007669"/>
    <property type="project" value="InterPro"/>
</dbReference>
<comment type="subcellular location">
    <subcellularLocation>
        <location evidence="1">Cell membrane</location>
        <topology evidence="1">Multi-pass membrane protein</topology>
    </subcellularLocation>
</comment>
<dbReference type="CDD" id="cd06173">
    <property type="entry name" value="MFS_MefA_like"/>
    <property type="match status" value="1"/>
</dbReference>
<dbReference type="Pfam" id="PF07690">
    <property type="entry name" value="MFS_1"/>
    <property type="match status" value="1"/>
</dbReference>
<feature type="transmembrane region" description="Helical" evidence="6">
    <location>
        <begin position="21"/>
        <end position="40"/>
    </location>
</feature>
<protein>
    <submittedName>
        <fullName evidence="7">MFS transporter</fullName>
    </submittedName>
</protein>
<name>A0A5D4R3B4_9BACI</name>
<dbReference type="InterPro" id="IPR036259">
    <property type="entry name" value="MFS_trans_sf"/>
</dbReference>
<evidence type="ECO:0000256" key="1">
    <source>
        <dbReference type="ARBA" id="ARBA00004651"/>
    </source>
</evidence>
<dbReference type="InterPro" id="IPR011701">
    <property type="entry name" value="MFS"/>
</dbReference>
<keyword evidence="4 6" id="KW-1133">Transmembrane helix</keyword>
<dbReference type="PANTHER" id="PTHR23513">
    <property type="entry name" value="INTEGRAL MEMBRANE EFFLUX PROTEIN-RELATED"/>
    <property type="match status" value="1"/>
</dbReference>
<evidence type="ECO:0000256" key="5">
    <source>
        <dbReference type="ARBA" id="ARBA00023136"/>
    </source>
</evidence>
<feature type="transmembrane region" description="Helical" evidence="6">
    <location>
        <begin position="98"/>
        <end position="117"/>
    </location>
</feature>
<sequence length="404" mass="44240">MKSKSFRSLWIGQSLANLGDVFYIVGLISILYSVTGSPVYLALLPFLNMAGRAVSGAVSPLLLNKFRLKSMLVFSQVSKTAVLSLLAGRLLVQSAPDILFVLVLIFVIAVFDGWALPASDAMLPRLVEKEELMKANSFLALLNESIQLGGWAFGGILTAAIGGQYVIWLTLAFYAVSSLMMQLINDRTPFQPSPEKQGTVKVLLEGWIFIWTQPALRSFHVVILIEAIANVVWIAAILYVFVAEVLKTGEAWWGYINTAFFMGLILGGVICTKFSSIFEKNMKLTLISSSFGVAIVTLLFGANSLAWAALLLVFLSGLIHQIKGIIMYTYIQRVVSAEELPKVFSAQHTLVSLAFALSTILFGAIAENISVVITFLIAGILLLFGGIYLLAVRKRFSQDFMTEK</sequence>
<feature type="transmembrane region" description="Helical" evidence="6">
    <location>
        <begin position="252"/>
        <end position="272"/>
    </location>
</feature>
<reference evidence="7 8" key="1">
    <citation type="submission" date="2019-08" db="EMBL/GenBank/DDBJ databases">
        <title>Bacillus genomes from the desert of Cuatro Cienegas, Coahuila.</title>
        <authorList>
            <person name="Olmedo-Alvarez G."/>
        </authorList>
    </citation>
    <scope>NUCLEOTIDE SEQUENCE [LARGE SCALE GENOMIC DNA]</scope>
    <source>
        <strain evidence="7 8">CH446_14T</strain>
    </source>
</reference>
<evidence type="ECO:0000256" key="6">
    <source>
        <dbReference type="SAM" id="Phobius"/>
    </source>
</evidence>
<dbReference type="SUPFAM" id="SSF103473">
    <property type="entry name" value="MFS general substrate transporter"/>
    <property type="match status" value="1"/>
</dbReference>
<dbReference type="Gene3D" id="1.20.1250.20">
    <property type="entry name" value="MFS general substrate transporter like domains"/>
    <property type="match status" value="1"/>
</dbReference>
<keyword evidence="2" id="KW-1003">Cell membrane</keyword>
<feature type="transmembrane region" description="Helical" evidence="6">
    <location>
        <begin position="308"/>
        <end position="331"/>
    </location>
</feature>
<evidence type="ECO:0000256" key="2">
    <source>
        <dbReference type="ARBA" id="ARBA00022475"/>
    </source>
</evidence>
<organism evidence="7 8">
    <name type="scientific">Bacillus infantis</name>
    <dbReference type="NCBI Taxonomy" id="324767"/>
    <lineage>
        <taxon>Bacteria</taxon>
        <taxon>Bacillati</taxon>
        <taxon>Bacillota</taxon>
        <taxon>Bacilli</taxon>
        <taxon>Bacillales</taxon>
        <taxon>Bacillaceae</taxon>
        <taxon>Bacillus</taxon>
    </lineage>
</organism>
<accession>A0A5D4R3B4</accession>
<feature type="transmembrane region" description="Helical" evidence="6">
    <location>
        <begin position="71"/>
        <end position="92"/>
    </location>
</feature>
<dbReference type="Proteomes" id="UP000322139">
    <property type="component" value="Unassembled WGS sequence"/>
</dbReference>
<feature type="transmembrane region" description="Helical" evidence="6">
    <location>
        <begin position="284"/>
        <end position="302"/>
    </location>
</feature>
<feature type="transmembrane region" description="Helical" evidence="6">
    <location>
        <begin position="219"/>
        <end position="240"/>
    </location>
</feature>
<dbReference type="AlphaFoldDB" id="A0A5D4R3B4"/>
<proteinExistence type="predicted"/>
<evidence type="ECO:0000313" key="7">
    <source>
        <dbReference type="EMBL" id="TYS44168.1"/>
    </source>
</evidence>
<evidence type="ECO:0000313" key="8">
    <source>
        <dbReference type="Proteomes" id="UP000322139"/>
    </source>
</evidence>